<feature type="compositionally biased region" description="Pro residues" evidence="1">
    <location>
        <begin position="179"/>
        <end position="189"/>
    </location>
</feature>
<organism evidence="2 3">
    <name type="scientific">Candidatus Protochlamydia naegleriophila</name>
    <dbReference type="NCBI Taxonomy" id="389348"/>
    <lineage>
        <taxon>Bacteria</taxon>
        <taxon>Pseudomonadati</taxon>
        <taxon>Chlamydiota</taxon>
        <taxon>Chlamydiia</taxon>
        <taxon>Parachlamydiales</taxon>
        <taxon>Parachlamydiaceae</taxon>
        <taxon>Candidatus Protochlamydia</taxon>
    </lineage>
</organism>
<evidence type="ECO:0000313" key="2">
    <source>
        <dbReference type="EMBL" id="CUI16817.1"/>
    </source>
</evidence>
<dbReference type="KEGG" id="pnl:PNK_1200"/>
<proteinExistence type="predicted"/>
<name>A0A0U5ERQ6_9BACT</name>
<keyword evidence="3" id="KW-1185">Reference proteome</keyword>
<sequence length="482" mass="53052">MLTLTTWENYSITAGVTKTLAELNQPKEAKYLIITAPTARIAGVVLIPLAAIGDAFAHLTSATGKILTGVIVSPYNSLAVAFFPDGAISIDYELSSALVHIIRVIQSLFDGIVLPFICLLNPARADQYMHHRLGEAPAPTLSRAQLAREINEVNEAAIRKRQIEELKRQIRLAGERRGPVPPQSTPPVSNPSTMTSPFRNPRQQLDMATPLKRVDQHRQMQTPIRVPLPTPTQTPITVVHTPIPQPPTPPQPPVPQPPMPNPTPMSTTAPTIPGSPAVIEPPPSSSADRVSMLEDIKKSAVPLKKAIKAITLTKKDDEILKNECLVYLVLEALPKVGQLLNLIESKLQSHAEGDFFAFTQACEIESDDSWDDESDDESNPQPLPMLPNGSYPIEFSLESQLLHLLQNAISDKVVFSHAELKDLGNYYLNFKKEMEKVIKLKSRNPETPGLRENAILISHGLNVAQWNSMVQRKDFSNIEAGN</sequence>
<dbReference type="InParanoid" id="A0A0U5ERQ6"/>
<dbReference type="PATRIC" id="fig|389348.3.peg.1331"/>
<accession>A0A0U5ERQ6</accession>
<dbReference type="AlphaFoldDB" id="A0A0U5ERQ6"/>
<feature type="region of interest" description="Disordered" evidence="1">
    <location>
        <begin position="243"/>
        <end position="262"/>
    </location>
</feature>
<gene>
    <name evidence="2" type="ORF">PNK_1200</name>
</gene>
<reference evidence="3" key="1">
    <citation type="submission" date="2015-09" db="EMBL/GenBank/DDBJ databases">
        <authorList>
            <person name="Bertelli C."/>
        </authorList>
    </citation>
    <scope>NUCLEOTIDE SEQUENCE [LARGE SCALE GENOMIC DNA]</scope>
    <source>
        <strain evidence="3">KNic</strain>
    </source>
</reference>
<evidence type="ECO:0000256" key="1">
    <source>
        <dbReference type="SAM" id="MobiDB-lite"/>
    </source>
</evidence>
<evidence type="ECO:0000313" key="3">
    <source>
        <dbReference type="Proteomes" id="UP000069902"/>
    </source>
</evidence>
<feature type="region of interest" description="Disordered" evidence="1">
    <location>
        <begin position="174"/>
        <end position="201"/>
    </location>
</feature>
<feature type="compositionally biased region" description="Polar residues" evidence="1">
    <location>
        <begin position="190"/>
        <end position="201"/>
    </location>
</feature>
<dbReference type="STRING" id="389348.PNK_1200"/>
<protein>
    <submittedName>
        <fullName evidence="2">Uncharacterized protein</fullName>
    </submittedName>
</protein>
<dbReference type="Proteomes" id="UP000069902">
    <property type="component" value="Chromosome cPNK"/>
</dbReference>
<dbReference type="RefSeq" id="WP_059060919.1">
    <property type="nucleotide sequence ID" value="NZ_LN879502.1"/>
</dbReference>
<dbReference type="EMBL" id="LN879502">
    <property type="protein sequence ID" value="CUI16817.1"/>
    <property type="molecule type" value="Genomic_DNA"/>
</dbReference>